<dbReference type="InterPro" id="IPR008979">
    <property type="entry name" value="Galactose-bd-like_sf"/>
</dbReference>
<organism evidence="8 9">
    <name type="scientific">Tritrichomonas foetus</name>
    <dbReference type="NCBI Taxonomy" id="1144522"/>
    <lineage>
        <taxon>Eukaryota</taxon>
        <taxon>Metamonada</taxon>
        <taxon>Parabasalia</taxon>
        <taxon>Tritrichomonadida</taxon>
        <taxon>Tritrichomonadidae</taxon>
        <taxon>Tritrichomonas</taxon>
    </lineage>
</organism>
<dbReference type="InterPro" id="IPR013783">
    <property type="entry name" value="Ig-like_fold"/>
</dbReference>
<dbReference type="GO" id="GO:0004553">
    <property type="term" value="F:hydrolase activity, hydrolyzing O-glycosyl compounds"/>
    <property type="evidence" value="ECO:0007669"/>
    <property type="project" value="InterPro"/>
</dbReference>
<evidence type="ECO:0000256" key="3">
    <source>
        <dbReference type="ARBA" id="ARBA00023295"/>
    </source>
</evidence>
<evidence type="ECO:0000256" key="2">
    <source>
        <dbReference type="ARBA" id="ARBA00022801"/>
    </source>
</evidence>
<dbReference type="Pfam" id="PF00703">
    <property type="entry name" value="Glyco_hydro_2"/>
    <property type="match status" value="1"/>
</dbReference>
<dbReference type="VEuPathDB" id="TrichDB:TRFO_10309"/>
<evidence type="ECO:0000256" key="1">
    <source>
        <dbReference type="ARBA" id="ARBA00007401"/>
    </source>
</evidence>
<comment type="caution">
    <text evidence="8">The sequence shown here is derived from an EMBL/GenBank/DDBJ whole genome shotgun (WGS) entry which is preliminary data.</text>
</comment>
<dbReference type="InterPro" id="IPR006103">
    <property type="entry name" value="Glyco_hydro_2_cat"/>
</dbReference>
<keyword evidence="4" id="KW-1133">Transmembrane helix</keyword>
<dbReference type="SUPFAM" id="SSF49303">
    <property type="entry name" value="beta-Galactosidase/glucuronidase domain"/>
    <property type="match status" value="1"/>
</dbReference>
<keyword evidence="3" id="KW-0326">Glycosidase</keyword>
<keyword evidence="4" id="KW-0812">Transmembrane</keyword>
<dbReference type="Proteomes" id="UP000179807">
    <property type="component" value="Unassembled WGS sequence"/>
</dbReference>
<evidence type="ECO:0000313" key="8">
    <source>
        <dbReference type="EMBL" id="OHS95896.1"/>
    </source>
</evidence>
<feature type="transmembrane region" description="Helical" evidence="4">
    <location>
        <begin position="7"/>
        <end position="31"/>
    </location>
</feature>
<feature type="domain" description="Glycosyl hydrolases family 2 sugar binding" evidence="7">
    <location>
        <begin position="95"/>
        <end position="189"/>
    </location>
</feature>
<dbReference type="RefSeq" id="XP_068349033.1">
    <property type="nucleotide sequence ID" value="XM_068495378.1"/>
</dbReference>
<evidence type="ECO:0000256" key="4">
    <source>
        <dbReference type="SAM" id="Phobius"/>
    </source>
</evidence>
<feature type="domain" description="Glycoside hydrolase family 2 catalytic" evidence="6">
    <location>
        <begin position="307"/>
        <end position="599"/>
    </location>
</feature>
<evidence type="ECO:0000259" key="6">
    <source>
        <dbReference type="Pfam" id="PF02836"/>
    </source>
</evidence>
<dbReference type="Gene3D" id="3.20.20.80">
    <property type="entry name" value="Glycosidases"/>
    <property type="match status" value="1"/>
</dbReference>
<dbReference type="PRINTS" id="PR00132">
    <property type="entry name" value="GLHYDRLASE2"/>
</dbReference>
<keyword evidence="4" id="KW-0472">Membrane</keyword>
<dbReference type="SUPFAM" id="SSF49785">
    <property type="entry name" value="Galactose-binding domain-like"/>
    <property type="match status" value="1"/>
</dbReference>
<evidence type="ECO:0000313" key="9">
    <source>
        <dbReference type="Proteomes" id="UP000179807"/>
    </source>
</evidence>
<reference evidence="8" key="1">
    <citation type="submission" date="2016-10" db="EMBL/GenBank/DDBJ databases">
        <authorList>
            <person name="Benchimol M."/>
            <person name="Almeida L.G."/>
            <person name="Vasconcelos A.T."/>
            <person name="Perreira-Neves A."/>
            <person name="Rosa I.A."/>
            <person name="Tasca T."/>
            <person name="Bogo M.R."/>
            <person name="de Souza W."/>
        </authorList>
    </citation>
    <scope>NUCLEOTIDE SEQUENCE [LARGE SCALE GENOMIC DNA]</scope>
    <source>
        <strain evidence="8">K</strain>
    </source>
</reference>
<dbReference type="GO" id="GO:0005975">
    <property type="term" value="P:carbohydrate metabolic process"/>
    <property type="evidence" value="ECO:0007669"/>
    <property type="project" value="InterPro"/>
</dbReference>
<name>A0A1J4J9R5_9EUKA</name>
<dbReference type="PANTHER" id="PTHR42732">
    <property type="entry name" value="BETA-GALACTOSIDASE"/>
    <property type="match status" value="1"/>
</dbReference>
<evidence type="ECO:0000259" key="7">
    <source>
        <dbReference type="Pfam" id="PF02837"/>
    </source>
</evidence>
<dbReference type="Pfam" id="PF02837">
    <property type="entry name" value="Glyco_hydro_2_N"/>
    <property type="match status" value="1"/>
</dbReference>
<dbReference type="InterPro" id="IPR017853">
    <property type="entry name" value="GH"/>
</dbReference>
<dbReference type="PANTHER" id="PTHR42732:SF1">
    <property type="entry name" value="BETA-MANNOSIDASE"/>
    <property type="match status" value="1"/>
</dbReference>
<keyword evidence="9" id="KW-1185">Reference proteome</keyword>
<dbReference type="InterPro" id="IPR006102">
    <property type="entry name" value="Ig-like_GH2"/>
</dbReference>
<gene>
    <name evidence="8" type="ORF">TRFO_10309</name>
</gene>
<dbReference type="EMBL" id="MLAK01001215">
    <property type="protein sequence ID" value="OHS95896.1"/>
    <property type="molecule type" value="Genomic_DNA"/>
</dbReference>
<dbReference type="SUPFAM" id="SSF51445">
    <property type="entry name" value="(Trans)glycosidases"/>
    <property type="match status" value="1"/>
</dbReference>
<dbReference type="InterPro" id="IPR006101">
    <property type="entry name" value="Glyco_hydro_2"/>
</dbReference>
<dbReference type="InterPro" id="IPR006104">
    <property type="entry name" value="Glyco_hydro_2_N"/>
</dbReference>
<accession>A0A1J4J9R5</accession>
<proteinExistence type="inferred from homology"/>
<evidence type="ECO:0000259" key="5">
    <source>
        <dbReference type="Pfam" id="PF00703"/>
    </source>
</evidence>
<dbReference type="Gene3D" id="2.60.40.10">
    <property type="entry name" value="Immunoglobulins"/>
    <property type="match status" value="2"/>
</dbReference>
<dbReference type="OrthoDB" id="408320at2759"/>
<dbReference type="Gene3D" id="2.60.120.260">
    <property type="entry name" value="Galactose-binding domain-like"/>
    <property type="match status" value="1"/>
</dbReference>
<comment type="similarity">
    <text evidence="1">Belongs to the glycosyl hydrolase 2 family.</text>
</comment>
<keyword evidence="2" id="KW-0378">Hydrolase</keyword>
<feature type="domain" description="Glycoside hydrolase family 2 immunoglobulin-like beta-sandwich" evidence="5">
    <location>
        <begin position="207"/>
        <end position="303"/>
    </location>
</feature>
<dbReference type="InterPro" id="IPR036156">
    <property type="entry name" value="Beta-gal/glucu_dom_sf"/>
</dbReference>
<dbReference type="GeneID" id="94830082"/>
<sequence>MSTKKKTIVIVTTILGVVVLAAVLAVLIVYFNKKKTDNSSLNRISIPLKKMLFVKNVSVSHNFSEIIDGAIEVEIPHTWNAFDGQSQADYAMVPSSYQQYIQIGEKYQNKNVYIDFCGVNLKTTVYIDGKEIGRHVGGYAAFRFDITQYVTFGGENLLSIVADNSNNMEYYPCFADYTFMGGIYRNVQIIIAEKTSFRMDDRASQAFYIKPSVNLTDKVGTVEMNVSVTKSDENVKPQIKFTIFDQEKNEIFTETSESQKVQTVLENVHLWDGKVSPYLYTALAELIVDGKTVDTVESHFGFRTVVVNHTGFFLNGRKMQLRGVSRHQDREDKGWAISNEDEIEDFEIIDELGANAVRLAHYQQNQTIYDICDQKGIVIICEIPFISVFLNSTKSSDNLKEQLVEMIKQNFNHPCVAMWGVMNEVGMRGESEEEYQLVRELNQLVKELDNTRITYGAMMLSTPADSTLNILTDVIGYNLYGGWYIGDFSLNCYLIDLIRNISANGPLSLTEYGAEANLKYHSDNPVSHDYSEEYQTLFHIETYKIIQEKDLWGSFVWNMFDFASGIRDEGGVKGRNNKGLVTFDRKTKKDSFYFYKAMWNTTHPFVHICSKRFHDRATDDINVTIFTNLVGDECTLKLSVNGKQLKTVEKYNEKVGVFNINLENGTNKVDVEVSSTKSTVKDSAEFEKVAEPNPEYDFINKTDEEAKYPHPDGYYSVFDTIGEVHENEEAWTIFNSVFDGMMGDLEAFLPFIKNQRVLDLLQIAGSLIPDDVIIGINAKLNKIPKKK</sequence>
<dbReference type="Pfam" id="PF02836">
    <property type="entry name" value="Glyco_hydro_2_C"/>
    <property type="match status" value="1"/>
</dbReference>
<dbReference type="InterPro" id="IPR051913">
    <property type="entry name" value="GH2_Domain-Containing"/>
</dbReference>
<dbReference type="AlphaFoldDB" id="A0A1J4J9R5"/>
<protein>
    <submittedName>
        <fullName evidence="8">Beta-galactosidase</fullName>
    </submittedName>
</protein>